<evidence type="ECO:0000256" key="1">
    <source>
        <dbReference type="SAM" id="Phobius"/>
    </source>
</evidence>
<dbReference type="HOGENOM" id="CLU_207683_0_0_12"/>
<reference evidence="2" key="1">
    <citation type="submission" date="2013-02" db="EMBL/GenBank/DDBJ databases">
        <title>Comparative genomics of Borrelia species.</title>
        <authorList>
            <person name="Schwan T.G."/>
            <person name="Raffel S.J."/>
            <person name="Porcella S.F."/>
        </authorList>
    </citation>
    <scope>NUCLEOTIDE SEQUENCE</scope>
    <source>
        <strain evidence="2">YOR</strain>
        <plasmid evidence="2">unnamed</plasmid>
    </source>
</reference>
<keyword evidence="1" id="KW-0812">Transmembrane</keyword>
<name>W5SBN2_9SPIR</name>
<sequence>MIQEEMKRDNAVLLEKLSVGNRILTVITAIGIPIIISIIMSLISKFFIG</sequence>
<protein>
    <submittedName>
        <fullName evidence="2">BDR-repeat family protein</fullName>
    </submittedName>
</protein>
<keyword evidence="1" id="KW-1133">Transmembrane helix</keyword>
<keyword evidence="1" id="KW-0472">Membrane</keyword>
<proteinExistence type="predicted"/>
<evidence type="ECO:0000313" key="2">
    <source>
        <dbReference type="EMBL" id="AHH04499.1"/>
    </source>
</evidence>
<accession>W5SBN2</accession>
<dbReference type="AlphaFoldDB" id="W5SBN2"/>
<organism evidence="2">
    <name type="scientific">Borrelia nietonii YOR</name>
    <dbReference type="NCBI Taxonomy" id="1293576"/>
    <lineage>
        <taxon>Bacteria</taxon>
        <taxon>Pseudomonadati</taxon>
        <taxon>Spirochaetota</taxon>
        <taxon>Spirochaetia</taxon>
        <taxon>Spirochaetales</taxon>
        <taxon>Borreliaceae</taxon>
        <taxon>Borrelia</taxon>
        <taxon>Borrelia nietonii</taxon>
    </lineage>
</organism>
<dbReference type="EMBL" id="CP004196">
    <property type="protein sequence ID" value="AHH04499.1"/>
    <property type="molecule type" value="Genomic_DNA"/>
</dbReference>
<keyword evidence="2" id="KW-0614">Plasmid</keyword>
<feature type="transmembrane region" description="Helical" evidence="1">
    <location>
        <begin position="23"/>
        <end position="48"/>
    </location>
</feature>
<gene>
    <name evidence="2" type="ORF">BHY_1549</name>
</gene>
<geneLocation type="plasmid" evidence="2">
    <name>unnamed</name>
</geneLocation>